<dbReference type="GO" id="GO:0008146">
    <property type="term" value="F:sulfotransferase activity"/>
    <property type="evidence" value="ECO:0007669"/>
    <property type="project" value="InterPro"/>
</dbReference>
<evidence type="ECO:0000256" key="7">
    <source>
        <dbReference type="ARBA" id="ARBA00023180"/>
    </source>
</evidence>
<reference evidence="8 9" key="1">
    <citation type="submission" date="2019-11" db="EMBL/GenBank/DDBJ databases">
        <title>Pseudooceanicola pacifica sp. nov., isolated from deep-sea sediment of the Pacific Ocean.</title>
        <authorList>
            <person name="Lyu L."/>
        </authorList>
    </citation>
    <scope>NUCLEOTIDE SEQUENCE [LARGE SCALE GENOMIC DNA]</scope>
    <source>
        <strain evidence="8 9">216_PA32_1</strain>
    </source>
</reference>
<evidence type="ECO:0000256" key="5">
    <source>
        <dbReference type="ARBA" id="ARBA00023034"/>
    </source>
</evidence>
<dbReference type="InterPro" id="IPR005331">
    <property type="entry name" value="Sulfotransferase"/>
</dbReference>
<sequence>MVGAYSCDWRRGVLSRDHRTIFVHIPKTAGQCIASAFLTSLGLTWDERSRLLMRYNDDPRVGPERLAHLFAGEYLDCGHVSAEEFRTFFKFSIVRNPFDRVISAFNYRQTAGSRDRSIRDYVRQQDPDPYSATWRHFCPQHLYVHRDGQVIVDRIIRHEALSAEWPGLCEQVFGHVTPLPRWNITRNRIITRDSLSSQDRDFILEAYRDDFIAFGYDTAV</sequence>
<proteinExistence type="predicted"/>
<dbReference type="SUPFAM" id="SSF52540">
    <property type="entry name" value="P-loop containing nucleoside triphosphate hydrolases"/>
    <property type="match status" value="1"/>
</dbReference>
<comment type="subcellular location">
    <subcellularLocation>
        <location evidence="1">Golgi apparatus membrane</location>
        <topology evidence="1">Single-pass type II membrane protein</topology>
    </subcellularLocation>
</comment>
<keyword evidence="7" id="KW-0325">Glycoprotein</keyword>
<keyword evidence="2" id="KW-0808">Transferase</keyword>
<keyword evidence="6" id="KW-0472">Membrane</keyword>
<keyword evidence="4" id="KW-1133">Transmembrane helix</keyword>
<evidence type="ECO:0000313" key="9">
    <source>
        <dbReference type="Proteomes" id="UP000443843"/>
    </source>
</evidence>
<comment type="caution">
    <text evidence="8">The sequence shown here is derived from an EMBL/GenBank/DDBJ whole genome shotgun (WGS) entry which is preliminary data.</text>
</comment>
<dbReference type="InterPro" id="IPR027417">
    <property type="entry name" value="P-loop_NTPase"/>
</dbReference>
<dbReference type="AlphaFoldDB" id="A0A844WEE8"/>
<name>A0A844WEE8_9RHOB</name>
<dbReference type="PANTHER" id="PTHR12137">
    <property type="entry name" value="CARBOHYDRATE SULFOTRANSFERASE"/>
    <property type="match status" value="1"/>
</dbReference>
<keyword evidence="5" id="KW-0333">Golgi apparatus</keyword>
<organism evidence="8 9">
    <name type="scientific">Pseudooceanicola pacificus</name>
    <dbReference type="NCBI Taxonomy" id="2676438"/>
    <lineage>
        <taxon>Bacteria</taxon>
        <taxon>Pseudomonadati</taxon>
        <taxon>Pseudomonadota</taxon>
        <taxon>Alphaproteobacteria</taxon>
        <taxon>Rhodobacterales</taxon>
        <taxon>Paracoccaceae</taxon>
        <taxon>Pseudooceanicola</taxon>
    </lineage>
</organism>
<dbReference type="Proteomes" id="UP000443843">
    <property type="component" value="Unassembled WGS sequence"/>
</dbReference>
<dbReference type="PANTHER" id="PTHR12137:SF54">
    <property type="entry name" value="CARBOHYDRATE SULFOTRANSFERASE"/>
    <property type="match status" value="1"/>
</dbReference>
<dbReference type="Pfam" id="PF03567">
    <property type="entry name" value="Sulfotransfer_2"/>
    <property type="match status" value="1"/>
</dbReference>
<gene>
    <name evidence="8" type="ORF">GLS40_13315</name>
</gene>
<evidence type="ECO:0000256" key="1">
    <source>
        <dbReference type="ARBA" id="ARBA00004323"/>
    </source>
</evidence>
<evidence type="ECO:0000256" key="2">
    <source>
        <dbReference type="ARBA" id="ARBA00022679"/>
    </source>
</evidence>
<dbReference type="EMBL" id="WNXQ01000007">
    <property type="protein sequence ID" value="MWB79012.1"/>
    <property type="molecule type" value="Genomic_DNA"/>
</dbReference>
<protein>
    <recommendedName>
        <fullName evidence="10">Sulfotransferase family protein</fullName>
    </recommendedName>
</protein>
<dbReference type="Gene3D" id="3.40.50.300">
    <property type="entry name" value="P-loop containing nucleotide triphosphate hydrolases"/>
    <property type="match status" value="1"/>
</dbReference>
<evidence type="ECO:0000256" key="6">
    <source>
        <dbReference type="ARBA" id="ARBA00023136"/>
    </source>
</evidence>
<evidence type="ECO:0000256" key="4">
    <source>
        <dbReference type="ARBA" id="ARBA00022989"/>
    </source>
</evidence>
<accession>A0A844WEE8</accession>
<dbReference type="InterPro" id="IPR018011">
    <property type="entry name" value="Carb_sulfotrans_8-10"/>
</dbReference>
<evidence type="ECO:0000313" key="8">
    <source>
        <dbReference type="EMBL" id="MWB79012.1"/>
    </source>
</evidence>
<keyword evidence="9" id="KW-1185">Reference proteome</keyword>
<dbReference type="GO" id="GO:0016051">
    <property type="term" value="P:carbohydrate biosynthetic process"/>
    <property type="evidence" value="ECO:0007669"/>
    <property type="project" value="InterPro"/>
</dbReference>
<dbReference type="GO" id="GO:0016020">
    <property type="term" value="C:membrane"/>
    <property type="evidence" value="ECO:0007669"/>
    <property type="project" value="InterPro"/>
</dbReference>
<evidence type="ECO:0000256" key="3">
    <source>
        <dbReference type="ARBA" id="ARBA00022692"/>
    </source>
</evidence>
<evidence type="ECO:0008006" key="10">
    <source>
        <dbReference type="Google" id="ProtNLM"/>
    </source>
</evidence>
<keyword evidence="3" id="KW-0812">Transmembrane</keyword>